<gene>
    <name evidence="3" type="ORF">Z517_05008</name>
</gene>
<dbReference type="GO" id="GO:0016616">
    <property type="term" value="F:oxidoreductase activity, acting on the CH-OH group of donors, NAD or NADP as acceptor"/>
    <property type="evidence" value="ECO:0007669"/>
    <property type="project" value="TreeGrafter"/>
</dbReference>
<dbReference type="GO" id="GO:0006633">
    <property type="term" value="P:fatty acid biosynthetic process"/>
    <property type="evidence" value="ECO:0007669"/>
    <property type="project" value="TreeGrafter"/>
</dbReference>
<dbReference type="Pfam" id="PF13561">
    <property type="entry name" value="adh_short_C2"/>
    <property type="match status" value="1"/>
</dbReference>
<dbReference type="InterPro" id="IPR036291">
    <property type="entry name" value="NAD(P)-bd_dom_sf"/>
</dbReference>
<dbReference type="STRING" id="1442368.A0A0D2F5M7"/>
<dbReference type="OrthoDB" id="1669814at2759"/>
<dbReference type="Proteomes" id="UP000053029">
    <property type="component" value="Unassembled WGS sequence"/>
</dbReference>
<reference evidence="3 4" key="1">
    <citation type="submission" date="2015-01" db="EMBL/GenBank/DDBJ databases">
        <title>The Genome Sequence of Fonsecaea pedrosoi CBS 271.37.</title>
        <authorList>
            <consortium name="The Broad Institute Genomics Platform"/>
            <person name="Cuomo C."/>
            <person name="de Hoog S."/>
            <person name="Gorbushina A."/>
            <person name="Stielow B."/>
            <person name="Teixiera M."/>
            <person name="Abouelleil A."/>
            <person name="Chapman S.B."/>
            <person name="Priest M."/>
            <person name="Young S.K."/>
            <person name="Wortman J."/>
            <person name="Nusbaum C."/>
            <person name="Birren B."/>
        </authorList>
    </citation>
    <scope>NUCLEOTIDE SEQUENCE [LARGE SCALE GENOMIC DNA]</scope>
    <source>
        <strain evidence="3 4">CBS 271.37</strain>
    </source>
</reference>
<dbReference type="PROSITE" id="PS00061">
    <property type="entry name" value="ADH_SHORT"/>
    <property type="match status" value="1"/>
</dbReference>
<dbReference type="SUPFAM" id="SSF51735">
    <property type="entry name" value="NAD(P)-binding Rossmann-fold domains"/>
    <property type="match status" value="1"/>
</dbReference>
<protein>
    <submittedName>
        <fullName evidence="3">Unplaced genomic scaffold supercont1.3, whole genome shotgun sequence</fullName>
    </submittedName>
</protein>
<comment type="similarity">
    <text evidence="1">Belongs to the short-chain dehydrogenases/reductases (SDR) family.</text>
</comment>
<name>A0A0D2F5M7_9EURO</name>
<dbReference type="EMBL" id="KN846971">
    <property type="protein sequence ID" value="KIW81982.1"/>
    <property type="molecule type" value="Genomic_DNA"/>
</dbReference>
<dbReference type="PANTHER" id="PTHR42760:SF45">
    <property type="entry name" value="SHORT CHAIN DEHYDROGENASE_REDUCTASE FAMILY PROTEIN, PUTATIVE (AFU_ORTHOLOGUE AFUA_3G09150)-RELATED"/>
    <property type="match status" value="1"/>
</dbReference>
<proteinExistence type="inferred from homology"/>
<dbReference type="Gene3D" id="3.40.50.720">
    <property type="entry name" value="NAD(P)-binding Rossmann-like Domain"/>
    <property type="match status" value="1"/>
</dbReference>
<dbReference type="RefSeq" id="XP_013285790.1">
    <property type="nucleotide sequence ID" value="XM_013430336.1"/>
</dbReference>
<dbReference type="CDD" id="cd05233">
    <property type="entry name" value="SDR_c"/>
    <property type="match status" value="1"/>
</dbReference>
<evidence type="ECO:0000313" key="3">
    <source>
        <dbReference type="EMBL" id="KIW81982.1"/>
    </source>
</evidence>
<evidence type="ECO:0000256" key="2">
    <source>
        <dbReference type="ARBA" id="ARBA00022857"/>
    </source>
</evidence>
<dbReference type="GO" id="GO:0048038">
    <property type="term" value="F:quinone binding"/>
    <property type="evidence" value="ECO:0007669"/>
    <property type="project" value="TreeGrafter"/>
</dbReference>
<dbReference type="VEuPathDB" id="FungiDB:Z517_05008"/>
<keyword evidence="2" id="KW-0521">NADP</keyword>
<dbReference type="PRINTS" id="PR00081">
    <property type="entry name" value="GDHRDH"/>
</dbReference>
<dbReference type="HOGENOM" id="CLU_010194_1_0_1"/>
<dbReference type="InterPro" id="IPR020904">
    <property type="entry name" value="Sc_DH/Rdtase_CS"/>
</dbReference>
<dbReference type="FunFam" id="3.40.50.720:FF:000084">
    <property type="entry name" value="Short-chain dehydrogenase reductase"/>
    <property type="match status" value="1"/>
</dbReference>
<accession>A0A0D2F5M7</accession>
<evidence type="ECO:0000256" key="1">
    <source>
        <dbReference type="ARBA" id="ARBA00006484"/>
    </source>
</evidence>
<dbReference type="InterPro" id="IPR002347">
    <property type="entry name" value="SDR_fam"/>
</dbReference>
<organism evidence="3 4">
    <name type="scientific">Fonsecaea pedrosoi CBS 271.37</name>
    <dbReference type="NCBI Taxonomy" id="1442368"/>
    <lineage>
        <taxon>Eukaryota</taxon>
        <taxon>Fungi</taxon>
        <taxon>Dikarya</taxon>
        <taxon>Ascomycota</taxon>
        <taxon>Pezizomycotina</taxon>
        <taxon>Eurotiomycetes</taxon>
        <taxon>Chaetothyriomycetidae</taxon>
        <taxon>Chaetothyriales</taxon>
        <taxon>Herpotrichiellaceae</taxon>
        <taxon>Fonsecaea</taxon>
    </lineage>
</organism>
<evidence type="ECO:0000313" key="4">
    <source>
        <dbReference type="Proteomes" id="UP000053029"/>
    </source>
</evidence>
<dbReference type="PRINTS" id="PR00080">
    <property type="entry name" value="SDRFAMILY"/>
</dbReference>
<dbReference type="PANTHER" id="PTHR42760">
    <property type="entry name" value="SHORT-CHAIN DEHYDROGENASES/REDUCTASES FAMILY MEMBER"/>
    <property type="match status" value="1"/>
</dbReference>
<sequence length="306" mass="32853">MPDMKGKVYAVTGAGSGIGRATAVRLAELGAKGVAISDVNEAMLEETRQQCNRYATKVTVKKVDVANPDEVDEWIRDVVRDHGTLDGAANVAGIAGGEGQITEEIVQKDWERMISVNLTGVMNCMRAQLREISRPGGSIVNVSSTSGLRGLPRNAAYASSKFGVVGLTESTAAEYGKLGVRINALLPGPIDTKIFRDGEKKGLFDSDLLSAGTLLGRMGQADEVAKVLVFLLSDDASYVTGGESFSFIYAFTTLLPYYQERSEGLTKTGNQHAGPSTVWMSWAVVDRLIDHAVGLPPQRLRVGRMR</sequence>
<dbReference type="AlphaFoldDB" id="A0A0D2F5M7"/>
<keyword evidence="4" id="KW-1185">Reference proteome</keyword>
<dbReference type="GeneID" id="25304498"/>